<dbReference type="PANTHER" id="PTHR42905">
    <property type="entry name" value="PHOSPHOENOLPYRUVATE CARBOXYLASE"/>
    <property type="match status" value="1"/>
</dbReference>
<dbReference type="Gene3D" id="3.20.20.60">
    <property type="entry name" value="Phosphoenolpyruvate-binding domains"/>
    <property type="match status" value="1"/>
</dbReference>
<proteinExistence type="predicted"/>
<dbReference type="InterPro" id="IPR015813">
    <property type="entry name" value="Pyrv/PenolPyrv_kinase-like_dom"/>
</dbReference>
<dbReference type="EMBL" id="KN847492">
    <property type="protein sequence ID" value="KIW21423.1"/>
    <property type="molecule type" value="Genomic_DNA"/>
</dbReference>
<protein>
    <recommendedName>
        <fullName evidence="3">Methylisocitrate lyase</fullName>
    </recommendedName>
</protein>
<dbReference type="HOGENOM" id="CLU_027389_3_2_1"/>
<dbReference type="STRING" id="91928.A0A0D2BQZ8"/>
<dbReference type="OrthoDB" id="1923844at2759"/>
<dbReference type="VEuPathDB" id="FungiDB:PV08_02003"/>
<dbReference type="GO" id="GO:0003824">
    <property type="term" value="F:catalytic activity"/>
    <property type="evidence" value="ECO:0007669"/>
    <property type="project" value="InterPro"/>
</dbReference>
<evidence type="ECO:0008006" key="3">
    <source>
        <dbReference type="Google" id="ProtNLM"/>
    </source>
</evidence>
<dbReference type="Proteomes" id="UP000053328">
    <property type="component" value="Unassembled WGS sequence"/>
</dbReference>
<reference evidence="1 2" key="1">
    <citation type="submission" date="2015-01" db="EMBL/GenBank/DDBJ databases">
        <title>The Genome Sequence of Exophiala spinifera CBS89968.</title>
        <authorList>
            <consortium name="The Broad Institute Genomics Platform"/>
            <person name="Cuomo C."/>
            <person name="de Hoog S."/>
            <person name="Gorbushina A."/>
            <person name="Stielow B."/>
            <person name="Teixiera M."/>
            <person name="Abouelleil A."/>
            <person name="Chapman S.B."/>
            <person name="Priest M."/>
            <person name="Young S.K."/>
            <person name="Wortman J."/>
            <person name="Nusbaum C."/>
            <person name="Birren B."/>
        </authorList>
    </citation>
    <scope>NUCLEOTIDE SEQUENCE [LARGE SCALE GENOMIC DNA]</scope>
    <source>
        <strain evidence="1 2">CBS 89968</strain>
    </source>
</reference>
<keyword evidence="2" id="KW-1185">Reference proteome</keyword>
<accession>A0A0D2BQZ8</accession>
<dbReference type="SUPFAM" id="SSF51621">
    <property type="entry name" value="Phosphoenolpyruvate/pyruvate domain"/>
    <property type="match status" value="1"/>
</dbReference>
<evidence type="ECO:0000313" key="2">
    <source>
        <dbReference type="Proteomes" id="UP000053328"/>
    </source>
</evidence>
<sequence>MHQQNPVLSHTIHAYQKHWNGCYGKCLIGPGVYDGISTRVASALGFDFLYLAGSGATGSRVAEPDLSVMTQTEFADIAGMMVQHTHLPVIADADTGFGGPLNIKRTVQLYEHAGVAGLHIEDQVFPKRCGQLEGKDVVGLQVYLERVRSAVEARTDPNFVIIARTDARQAKQFGGSEAGEKAFHEGVNRLKAALDTGADMAFMESPRSEEECKELVKACAPKPVLINVLPHGLTPNFTTSDCDRLGFAAAIYPCTGFIPAMLAMQKSYEGLKKEGSDLRFCEDNTIKDFFAQLGLAENFDFDDRIETFSKQEVEHTSHEDES</sequence>
<dbReference type="GeneID" id="27329086"/>
<dbReference type="AlphaFoldDB" id="A0A0D2BQZ8"/>
<dbReference type="PANTHER" id="PTHR42905:SF2">
    <property type="entry name" value="PHOSPHOENOLPYRUVATE CARBOXYLASE FAMILY PROTEIN"/>
    <property type="match status" value="1"/>
</dbReference>
<dbReference type="InterPro" id="IPR040442">
    <property type="entry name" value="Pyrv_kinase-like_dom_sf"/>
</dbReference>
<dbReference type="CDD" id="cd00377">
    <property type="entry name" value="ICL_PEPM"/>
    <property type="match status" value="1"/>
</dbReference>
<organism evidence="1 2">
    <name type="scientific">Exophiala spinifera</name>
    <dbReference type="NCBI Taxonomy" id="91928"/>
    <lineage>
        <taxon>Eukaryota</taxon>
        <taxon>Fungi</taxon>
        <taxon>Dikarya</taxon>
        <taxon>Ascomycota</taxon>
        <taxon>Pezizomycotina</taxon>
        <taxon>Eurotiomycetes</taxon>
        <taxon>Chaetothyriomycetidae</taxon>
        <taxon>Chaetothyriales</taxon>
        <taxon>Herpotrichiellaceae</taxon>
        <taxon>Exophiala</taxon>
    </lineage>
</organism>
<dbReference type="RefSeq" id="XP_016241639.1">
    <property type="nucleotide sequence ID" value="XM_016376363.1"/>
</dbReference>
<gene>
    <name evidence="1" type="ORF">PV08_02003</name>
</gene>
<evidence type="ECO:0000313" key="1">
    <source>
        <dbReference type="EMBL" id="KIW21423.1"/>
    </source>
</evidence>
<name>A0A0D2BQZ8_9EURO</name>
<dbReference type="InterPro" id="IPR039556">
    <property type="entry name" value="ICL/PEPM"/>
</dbReference>
<dbReference type="Pfam" id="PF13714">
    <property type="entry name" value="PEP_mutase"/>
    <property type="match status" value="1"/>
</dbReference>